<dbReference type="InterPro" id="IPR004009">
    <property type="entry name" value="SH3_Myosin"/>
</dbReference>
<proteinExistence type="inferred from homology"/>
<reference evidence="12" key="1">
    <citation type="submission" date="2022-11" db="UniProtKB">
        <authorList>
            <consortium name="WormBaseParasite"/>
        </authorList>
    </citation>
    <scope>IDENTIFICATION</scope>
</reference>
<dbReference type="PROSITE" id="PS51844">
    <property type="entry name" value="SH3_LIKE"/>
    <property type="match status" value="1"/>
</dbReference>
<evidence type="ECO:0000256" key="1">
    <source>
        <dbReference type="ARBA" id="ARBA00008314"/>
    </source>
</evidence>
<dbReference type="GO" id="GO:0016459">
    <property type="term" value="C:myosin complex"/>
    <property type="evidence" value="ECO:0007669"/>
    <property type="project" value="UniProtKB-KW"/>
</dbReference>
<evidence type="ECO:0000256" key="5">
    <source>
        <dbReference type="ARBA" id="ARBA00023123"/>
    </source>
</evidence>
<comment type="similarity">
    <text evidence="1 8">Belongs to the TRAFAC class myosin-kinesin ATPase superfamily. Myosin family.</text>
</comment>
<evidence type="ECO:0000256" key="4">
    <source>
        <dbReference type="ARBA" id="ARBA00023054"/>
    </source>
</evidence>
<dbReference type="GO" id="GO:0000146">
    <property type="term" value="F:microfilament motor activity"/>
    <property type="evidence" value="ECO:0007669"/>
    <property type="project" value="TreeGrafter"/>
</dbReference>
<dbReference type="InterPro" id="IPR008989">
    <property type="entry name" value="Myosin_S1_N"/>
</dbReference>
<accession>A0A914VA53</accession>
<keyword evidence="11" id="KW-1185">Reference proteome</keyword>
<dbReference type="Gene3D" id="2.30.30.360">
    <property type="entry name" value="Myosin S1 fragment, N-terminal"/>
    <property type="match status" value="1"/>
</dbReference>
<evidence type="ECO:0000256" key="7">
    <source>
        <dbReference type="ARBA" id="ARBA00023203"/>
    </source>
</evidence>
<evidence type="ECO:0000313" key="12">
    <source>
        <dbReference type="WBParaSite" id="PSAMB.scaffold17317size1150.g37245.t1"/>
    </source>
</evidence>
<dbReference type="GO" id="GO:0007015">
    <property type="term" value="P:actin filament organization"/>
    <property type="evidence" value="ECO:0007669"/>
    <property type="project" value="TreeGrafter"/>
</dbReference>
<keyword evidence="6 8" id="KW-0505">Motor protein</keyword>
<dbReference type="InterPro" id="IPR027417">
    <property type="entry name" value="P-loop_NTPase"/>
</dbReference>
<name>A0A914VA53_9BILA</name>
<dbReference type="GO" id="GO:0016020">
    <property type="term" value="C:membrane"/>
    <property type="evidence" value="ECO:0007669"/>
    <property type="project" value="TreeGrafter"/>
</dbReference>
<dbReference type="Proteomes" id="UP000887566">
    <property type="component" value="Unplaced"/>
</dbReference>
<dbReference type="PANTHER" id="PTHR13140:SF857">
    <property type="entry name" value="MYOSIN-11"/>
    <property type="match status" value="1"/>
</dbReference>
<dbReference type="GO" id="GO:0005737">
    <property type="term" value="C:cytoplasm"/>
    <property type="evidence" value="ECO:0007669"/>
    <property type="project" value="TreeGrafter"/>
</dbReference>
<keyword evidence="5 8" id="KW-0518">Myosin</keyword>
<dbReference type="Gene3D" id="3.40.850.10">
    <property type="entry name" value="Kinesin motor domain"/>
    <property type="match status" value="2"/>
</dbReference>
<dbReference type="InterPro" id="IPR036961">
    <property type="entry name" value="Kinesin_motor_dom_sf"/>
</dbReference>
<dbReference type="PROSITE" id="PS51456">
    <property type="entry name" value="MYOSIN_MOTOR"/>
    <property type="match status" value="1"/>
</dbReference>
<dbReference type="InterPro" id="IPR001609">
    <property type="entry name" value="Myosin_head_motor_dom-like"/>
</dbReference>
<dbReference type="SUPFAM" id="SSF52540">
    <property type="entry name" value="P-loop containing nucleoside triphosphate hydrolases"/>
    <property type="match status" value="1"/>
</dbReference>
<evidence type="ECO:0000313" key="11">
    <source>
        <dbReference type="Proteomes" id="UP000887566"/>
    </source>
</evidence>
<dbReference type="GO" id="GO:0051015">
    <property type="term" value="F:actin filament binding"/>
    <property type="evidence" value="ECO:0007669"/>
    <property type="project" value="InterPro"/>
</dbReference>
<comment type="caution">
    <text evidence="8">Lacks conserved residue(s) required for the propagation of feature annotation.</text>
</comment>
<evidence type="ECO:0000256" key="8">
    <source>
        <dbReference type="PROSITE-ProRule" id="PRU00782"/>
    </source>
</evidence>
<protein>
    <submittedName>
        <fullName evidence="12">Myosin heavy chain</fullName>
    </submittedName>
</protein>
<evidence type="ECO:0000259" key="10">
    <source>
        <dbReference type="PROSITE" id="PS51844"/>
    </source>
</evidence>
<keyword evidence="7 8" id="KW-0009">Actin-binding</keyword>
<keyword evidence="3 8" id="KW-0067">ATP-binding</keyword>
<feature type="domain" description="Myosin N-terminal SH3-like" evidence="10">
    <location>
        <begin position="1"/>
        <end position="35"/>
    </location>
</feature>
<evidence type="ECO:0000259" key="9">
    <source>
        <dbReference type="PROSITE" id="PS51456"/>
    </source>
</evidence>
<keyword evidence="4" id="KW-0175">Coiled coil</keyword>
<dbReference type="PANTHER" id="PTHR13140">
    <property type="entry name" value="MYOSIN"/>
    <property type="match status" value="1"/>
</dbReference>
<dbReference type="WBParaSite" id="PSAMB.scaffold17317size1150.g37245.t1">
    <property type="protein sequence ID" value="PSAMB.scaffold17317size1150.g37245.t1"/>
    <property type="gene ID" value="PSAMB.scaffold17317size1150.g37245"/>
</dbReference>
<feature type="domain" description="Myosin motor" evidence="9">
    <location>
        <begin position="63"/>
        <end position="126"/>
    </location>
</feature>
<organism evidence="11 12">
    <name type="scientific">Plectus sambesii</name>
    <dbReference type="NCBI Taxonomy" id="2011161"/>
    <lineage>
        <taxon>Eukaryota</taxon>
        <taxon>Metazoa</taxon>
        <taxon>Ecdysozoa</taxon>
        <taxon>Nematoda</taxon>
        <taxon>Chromadorea</taxon>
        <taxon>Plectida</taxon>
        <taxon>Plectina</taxon>
        <taxon>Plectoidea</taxon>
        <taxon>Plectidae</taxon>
        <taxon>Plectus</taxon>
    </lineage>
</organism>
<keyword evidence="2 8" id="KW-0547">Nucleotide-binding</keyword>
<evidence type="ECO:0000256" key="2">
    <source>
        <dbReference type="ARBA" id="ARBA00022741"/>
    </source>
</evidence>
<sequence>VAAEIKSTKGDMITVVSSKGVEKTIKKDDAQQMNPPKFDKTEDMANLTFLNDASVLTNLRARYFSMMIYMYIGKRRNEMPPHLFAVSDEAYRNMTNDRENQSMLITGESGAGKTENTKKVISYFAI</sequence>
<feature type="binding site" evidence="8">
    <location>
        <begin position="107"/>
        <end position="114"/>
    </location>
    <ligand>
        <name>ATP</name>
        <dbReference type="ChEBI" id="CHEBI:30616"/>
    </ligand>
</feature>
<dbReference type="GO" id="GO:0005524">
    <property type="term" value="F:ATP binding"/>
    <property type="evidence" value="ECO:0007669"/>
    <property type="project" value="UniProtKB-UniRule"/>
</dbReference>
<evidence type="ECO:0000256" key="6">
    <source>
        <dbReference type="ARBA" id="ARBA00023175"/>
    </source>
</evidence>
<dbReference type="Pfam" id="PF00063">
    <property type="entry name" value="Myosin_head"/>
    <property type="match status" value="1"/>
</dbReference>
<evidence type="ECO:0000256" key="3">
    <source>
        <dbReference type="ARBA" id="ARBA00022840"/>
    </source>
</evidence>
<dbReference type="AlphaFoldDB" id="A0A914VA53"/>